<dbReference type="CDD" id="cd00637">
    <property type="entry name" value="7tm_classA_rhodopsin-like"/>
    <property type="match status" value="1"/>
</dbReference>
<evidence type="ECO:0000256" key="5">
    <source>
        <dbReference type="ARBA" id="ARBA00023136"/>
    </source>
</evidence>
<dbReference type="Pfam" id="PF00001">
    <property type="entry name" value="7tm_1"/>
    <property type="match status" value="1"/>
</dbReference>
<evidence type="ECO:0000256" key="1">
    <source>
        <dbReference type="ARBA" id="ARBA00004141"/>
    </source>
</evidence>
<proteinExistence type="inferred from homology"/>
<feature type="transmembrane region" description="Helical" evidence="9">
    <location>
        <begin position="298"/>
        <end position="320"/>
    </location>
</feature>
<protein>
    <submittedName>
        <fullName evidence="13">G_PROTEIN_RECEP_F1_2 domain-containing protein</fullName>
    </submittedName>
</protein>
<gene>
    <name evidence="11" type="ORF">TASK_LOCUS6916</name>
</gene>
<keyword evidence="4 8" id="KW-0297">G-protein coupled receptor</keyword>
<dbReference type="InterPro" id="IPR017452">
    <property type="entry name" value="GPCR_Rhodpsn_7TM"/>
</dbReference>
<evidence type="ECO:0000256" key="9">
    <source>
        <dbReference type="SAM" id="Phobius"/>
    </source>
</evidence>
<dbReference type="AlphaFoldDB" id="A0A0R3W925"/>
<keyword evidence="5 9" id="KW-0472">Membrane</keyword>
<dbReference type="PANTHER" id="PTHR24243">
    <property type="entry name" value="G-PROTEIN COUPLED RECEPTOR"/>
    <property type="match status" value="1"/>
</dbReference>
<reference evidence="13" key="1">
    <citation type="submission" date="2017-02" db="UniProtKB">
        <authorList>
            <consortium name="WormBaseParasite"/>
        </authorList>
    </citation>
    <scope>IDENTIFICATION</scope>
</reference>
<dbReference type="PRINTS" id="PR00237">
    <property type="entry name" value="GPCRRHODOPSN"/>
</dbReference>
<dbReference type="EMBL" id="UYRS01018550">
    <property type="protein sequence ID" value="VDK37538.1"/>
    <property type="molecule type" value="Genomic_DNA"/>
</dbReference>
<feature type="transmembrane region" description="Helical" evidence="9">
    <location>
        <begin position="20"/>
        <end position="41"/>
    </location>
</feature>
<feature type="transmembrane region" description="Helical" evidence="9">
    <location>
        <begin position="135"/>
        <end position="156"/>
    </location>
</feature>
<dbReference type="STRING" id="60517.A0A0R3W925"/>
<feature type="transmembrane region" description="Helical" evidence="9">
    <location>
        <begin position="332"/>
        <end position="352"/>
    </location>
</feature>
<dbReference type="Proteomes" id="UP000282613">
    <property type="component" value="Unassembled WGS sequence"/>
</dbReference>
<evidence type="ECO:0000256" key="4">
    <source>
        <dbReference type="ARBA" id="ARBA00023040"/>
    </source>
</evidence>
<evidence type="ECO:0000256" key="8">
    <source>
        <dbReference type="RuleBase" id="RU000688"/>
    </source>
</evidence>
<dbReference type="InterPro" id="IPR000276">
    <property type="entry name" value="GPCR_Rhodpsn"/>
</dbReference>
<dbReference type="OrthoDB" id="9983318at2759"/>
<name>A0A0R3W925_TAEAS</name>
<dbReference type="GO" id="GO:0004930">
    <property type="term" value="F:G protein-coupled receptor activity"/>
    <property type="evidence" value="ECO:0007669"/>
    <property type="project" value="UniProtKB-KW"/>
</dbReference>
<evidence type="ECO:0000256" key="6">
    <source>
        <dbReference type="ARBA" id="ARBA00023170"/>
    </source>
</evidence>
<evidence type="ECO:0000313" key="13">
    <source>
        <dbReference type="WBParaSite" id="TASK_0000691501-mRNA-1"/>
    </source>
</evidence>
<dbReference type="SUPFAM" id="SSF81321">
    <property type="entry name" value="Family A G protein-coupled receptor-like"/>
    <property type="match status" value="1"/>
</dbReference>
<dbReference type="GO" id="GO:0005886">
    <property type="term" value="C:plasma membrane"/>
    <property type="evidence" value="ECO:0007669"/>
    <property type="project" value="TreeGrafter"/>
</dbReference>
<feature type="transmembrane region" description="Helical" evidence="9">
    <location>
        <begin position="95"/>
        <end position="114"/>
    </location>
</feature>
<keyword evidence="6 8" id="KW-0675">Receptor</keyword>
<dbReference type="WBParaSite" id="TASK_0000691501-mRNA-1">
    <property type="protein sequence ID" value="TASK_0000691501-mRNA-1"/>
    <property type="gene ID" value="TASK_0000691501"/>
</dbReference>
<dbReference type="PROSITE" id="PS50262">
    <property type="entry name" value="G_PROTEIN_RECEP_F1_2"/>
    <property type="match status" value="1"/>
</dbReference>
<dbReference type="PROSITE" id="PS00237">
    <property type="entry name" value="G_PROTEIN_RECEP_F1_1"/>
    <property type="match status" value="1"/>
</dbReference>
<organism evidence="13">
    <name type="scientific">Taenia asiatica</name>
    <name type="common">Asian tapeworm</name>
    <dbReference type="NCBI Taxonomy" id="60517"/>
    <lineage>
        <taxon>Eukaryota</taxon>
        <taxon>Metazoa</taxon>
        <taxon>Spiralia</taxon>
        <taxon>Lophotrochozoa</taxon>
        <taxon>Platyhelminthes</taxon>
        <taxon>Cestoda</taxon>
        <taxon>Eucestoda</taxon>
        <taxon>Cyclophyllidea</taxon>
        <taxon>Taeniidae</taxon>
        <taxon>Taenia</taxon>
    </lineage>
</organism>
<dbReference type="SMART" id="SM01381">
    <property type="entry name" value="7TM_GPCR_Srsx"/>
    <property type="match status" value="1"/>
</dbReference>
<comment type="similarity">
    <text evidence="8">Belongs to the G-protein coupled receptor 1 family.</text>
</comment>
<keyword evidence="12" id="KW-1185">Reference proteome</keyword>
<evidence type="ECO:0000256" key="3">
    <source>
        <dbReference type="ARBA" id="ARBA00022989"/>
    </source>
</evidence>
<dbReference type="PANTHER" id="PTHR24243:SF230">
    <property type="entry name" value="G-PROTEIN COUPLED RECEPTORS FAMILY 1 PROFILE DOMAIN-CONTAINING PROTEIN"/>
    <property type="match status" value="1"/>
</dbReference>
<evidence type="ECO:0000256" key="7">
    <source>
        <dbReference type="ARBA" id="ARBA00023224"/>
    </source>
</evidence>
<comment type="subcellular location">
    <subcellularLocation>
        <location evidence="1">Membrane</location>
        <topology evidence="1">Multi-pass membrane protein</topology>
    </subcellularLocation>
</comment>
<evidence type="ECO:0000313" key="11">
    <source>
        <dbReference type="EMBL" id="VDK37538.1"/>
    </source>
</evidence>
<feature type="transmembrane region" description="Helical" evidence="9">
    <location>
        <begin position="53"/>
        <end position="75"/>
    </location>
</feature>
<sequence length="376" mass="42028">MSSSASYSESPTLFFELALQIYTSLLLIVGLPGNAISGYIMATDRTNRLTTRILMVIIAVSDTAVLLTAVTRYWALEVLNSDFRNYSDLICKLHVFAVAFFTDFAVGSLCAVAVERFLVVAFPQRANVVTSTKTVIIGMVAFAVALSIKNGIHFLIMGLQEVVTEGNATIFVCAPDEDYTRLTGIFKKIDFFSFAVLPYVILFSCNLYIYCVLKRQRKLLFVAVNQKGVQNRIPTVQVNSAPPNFPTAADTVERDDRVTDISMSYRVINHKKSLSVSGGGGGPKSERRRRKPEDVMKILTALTVVHVVCTLPGTIFTLLAEYMDLRRQKPTKYVLVMLIFTNNAINFFAYLASSERFRIQFVNLLSCGRANRRNRR</sequence>
<feature type="domain" description="G-protein coupled receptors family 1 profile" evidence="10">
    <location>
        <begin position="33"/>
        <end position="350"/>
    </location>
</feature>
<evidence type="ECO:0000256" key="2">
    <source>
        <dbReference type="ARBA" id="ARBA00022692"/>
    </source>
</evidence>
<dbReference type="Gene3D" id="1.20.1070.10">
    <property type="entry name" value="Rhodopsin 7-helix transmembrane proteins"/>
    <property type="match status" value="1"/>
</dbReference>
<keyword evidence="7 8" id="KW-0807">Transducer</keyword>
<keyword evidence="2 8" id="KW-0812">Transmembrane</keyword>
<keyword evidence="3 9" id="KW-1133">Transmembrane helix</keyword>
<evidence type="ECO:0000313" key="12">
    <source>
        <dbReference type="Proteomes" id="UP000282613"/>
    </source>
</evidence>
<evidence type="ECO:0000259" key="10">
    <source>
        <dbReference type="PROSITE" id="PS50262"/>
    </source>
</evidence>
<feature type="transmembrane region" description="Helical" evidence="9">
    <location>
        <begin position="191"/>
        <end position="213"/>
    </location>
</feature>
<accession>A0A0R3W925</accession>
<reference evidence="11 12" key="2">
    <citation type="submission" date="2018-11" db="EMBL/GenBank/DDBJ databases">
        <authorList>
            <consortium name="Pathogen Informatics"/>
        </authorList>
    </citation>
    <scope>NUCLEOTIDE SEQUENCE [LARGE SCALE GENOMIC DNA]</scope>
</reference>